<evidence type="ECO:0000256" key="4">
    <source>
        <dbReference type="ARBA" id="ARBA00022807"/>
    </source>
</evidence>
<dbReference type="InterPro" id="IPR003653">
    <property type="entry name" value="Peptidase_C48_C"/>
</dbReference>
<dbReference type="OrthoDB" id="1939479at2759"/>
<organism evidence="7 8">
    <name type="scientific">Beauveria bassiana</name>
    <name type="common">White muscardine disease fungus</name>
    <name type="synonym">Tritirachium shiotae</name>
    <dbReference type="NCBI Taxonomy" id="176275"/>
    <lineage>
        <taxon>Eukaryota</taxon>
        <taxon>Fungi</taxon>
        <taxon>Dikarya</taxon>
        <taxon>Ascomycota</taxon>
        <taxon>Pezizomycotina</taxon>
        <taxon>Sordariomycetes</taxon>
        <taxon>Hypocreomycetidae</taxon>
        <taxon>Hypocreales</taxon>
        <taxon>Cordycipitaceae</taxon>
        <taxon>Beauveria</taxon>
    </lineage>
</organism>
<evidence type="ECO:0000313" key="8">
    <source>
        <dbReference type="Proteomes" id="UP000237441"/>
    </source>
</evidence>
<dbReference type="PANTHER" id="PTHR12606">
    <property type="entry name" value="SENTRIN/SUMO-SPECIFIC PROTEASE"/>
    <property type="match status" value="1"/>
</dbReference>
<accession>A0A2S7YNG5</accession>
<dbReference type="GO" id="GO:0006508">
    <property type="term" value="P:proteolysis"/>
    <property type="evidence" value="ECO:0007669"/>
    <property type="project" value="UniProtKB-KW"/>
</dbReference>
<sequence length="540" mass="60457">MIGSLRSALSSMEDAVNKFFRHDRTAAQDQGNPLSAKRLKLSTAPVKSNRDSYEEAKVALSHEGSDSESDVLENRRAGDESVGSHALPSPVLSPMTRDVCRPHSKKHRFLDKFRSYPFQISPGPSIDAAFDTMRTRPLARDIFKARRRAASRQAPKRPGRSRLPMPVRFADRVERPARSKPASLVADELTDFKNLSLETEPIVSRAAEKRFADRLLSVSETYGYVPSYSKTRDEAPVNHDDQIDAILGGKQLWQLELSTAVEESIQAQRKTQISDVQITRDYITNLQLHGVRAPCRPLLLSLSDHMCKRTISTVHANPDAVLAKAADSTPLRRHDFRKVIPKTEWLNDEIVNGVLSWLDQAVNHIGGVDDPKTQTRKCLIMTSFYYKQIKTACKNTQRTLKRKGITKDNLLEVNTILLPICEHSHWTLMVINPSKKTVAHVDSLNPRGTKTVVDLALRWMKDALDERFVSEEWSTIKYDHPAQTNGYDCGVHTICNAICLAVGVDPSEAYKAAEMPALRLQMSAVLVNGGFNGELDLLGF</sequence>
<evidence type="ECO:0000256" key="5">
    <source>
        <dbReference type="SAM" id="MobiDB-lite"/>
    </source>
</evidence>
<feature type="domain" description="Ubiquitin-like protease family profile" evidence="6">
    <location>
        <begin position="329"/>
        <end position="500"/>
    </location>
</feature>
<gene>
    <name evidence="7" type="ORF">BB8028_0008g02380</name>
</gene>
<keyword evidence="2" id="KW-0645">Protease</keyword>
<comment type="caution">
    <text evidence="7">The sequence shown here is derived from an EMBL/GenBank/DDBJ whole genome shotgun (WGS) entry which is preliminary data.</text>
</comment>
<dbReference type="GO" id="GO:0016926">
    <property type="term" value="P:protein desumoylation"/>
    <property type="evidence" value="ECO:0007669"/>
    <property type="project" value="TreeGrafter"/>
</dbReference>
<evidence type="ECO:0000259" key="6">
    <source>
        <dbReference type="PROSITE" id="PS50600"/>
    </source>
</evidence>
<dbReference type="AlphaFoldDB" id="A0A2S7YNG5"/>
<dbReference type="GO" id="GO:0016929">
    <property type="term" value="F:deSUMOylase activity"/>
    <property type="evidence" value="ECO:0007669"/>
    <property type="project" value="TreeGrafter"/>
</dbReference>
<feature type="region of interest" description="Disordered" evidence="5">
    <location>
        <begin position="26"/>
        <end position="98"/>
    </location>
</feature>
<evidence type="ECO:0000256" key="3">
    <source>
        <dbReference type="ARBA" id="ARBA00022801"/>
    </source>
</evidence>
<dbReference type="Gene3D" id="3.40.395.10">
    <property type="entry name" value="Adenoviral Proteinase, Chain A"/>
    <property type="match status" value="1"/>
</dbReference>
<proteinExistence type="inferred from homology"/>
<dbReference type="GO" id="GO:0005634">
    <property type="term" value="C:nucleus"/>
    <property type="evidence" value="ECO:0007669"/>
    <property type="project" value="TreeGrafter"/>
</dbReference>
<dbReference type="InterPro" id="IPR038765">
    <property type="entry name" value="Papain-like_cys_pep_sf"/>
</dbReference>
<dbReference type="EMBL" id="JRHA01000008">
    <property type="protein sequence ID" value="PQK17731.1"/>
    <property type="molecule type" value="Genomic_DNA"/>
</dbReference>
<evidence type="ECO:0000256" key="2">
    <source>
        <dbReference type="ARBA" id="ARBA00022670"/>
    </source>
</evidence>
<dbReference type="PANTHER" id="PTHR12606:SF141">
    <property type="entry name" value="GH15225P-RELATED"/>
    <property type="match status" value="1"/>
</dbReference>
<feature type="compositionally biased region" description="Basic and acidic residues" evidence="5">
    <location>
        <begin position="48"/>
        <end position="57"/>
    </location>
</feature>
<dbReference type="SUPFAM" id="SSF54001">
    <property type="entry name" value="Cysteine proteinases"/>
    <property type="match status" value="1"/>
</dbReference>
<dbReference type="PROSITE" id="PS50600">
    <property type="entry name" value="ULP_PROTEASE"/>
    <property type="match status" value="1"/>
</dbReference>
<reference evidence="7 8" key="1">
    <citation type="submission" date="2016-07" db="EMBL/GenBank/DDBJ databases">
        <title>Comparative genomics of the entomopathogenic fungus Beauveria bassiana.</title>
        <authorList>
            <person name="Valero Jimenez C.A."/>
            <person name="Zwaan B.J."/>
            <person name="Van Kan J.A."/>
            <person name="Takken W."/>
            <person name="Debets A.J."/>
            <person name="Schoustra S.E."/>
            <person name="Koenraadt C.J."/>
        </authorList>
    </citation>
    <scope>NUCLEOTIDE SEQUENCE [LARGE SCALE GENOMIC DNA]</scope>
    <source>
        <strain evidence="7 8">ARSEF 8028</strain>
    </source>
</reference>
<name>A0A2S7YNG5_BEABA</name>
<evidence type="ECO:0000313" key="7">
    <source>
        <dbReference type="EMBL" id="PQK17731.1"/>
    </source>
</evidence>
<dbReference type="Pfam" id="PF02902">
    <property type="entry name" value="Peptidase_C48"/>
    <property type="match status" value="1"/>
</dbReference>
<protein>
    <recommendedName>
        <fullName evidence="6">Ubiquitin-like protease family profile domain-containing protein</fullName>
    </recommendedName>
</protein>
<keyword evidence="4" id="KW-0788">Thiol protease</keyword>
<keyword evidence="3" id="KW-0378">Hydrolase</keyword>
<evidence type="ECO:0000256" key="1">
    <source>
        <dbReference type="ARBA" id="ARBA00005234"/>
    </source>
</evidence>
<dbReference type="Proteomes" id="UP000237441">
    <property type="component" value="Unassembled WGS sequence"/>
</dbReference>
<comment type="similarity">
    <text evidence="1">Belongs to the peptidase C48 family.</text>
</comment>